<keyword evidence="1" id="KW-0472">Membrane</keyword>
<evidence type="ECO:0000313" key="2">
    <source>
        <dbReference type="EMBL" id="CAD8321485.1"/>
    </source>
</evidence>
<reference evidence="2" key="1">
    <citation type="submission" date="2021-01" db="EMBL/GenBank/DDBJ databases">
        <authorList>
            <person name="Corre E."/>
            <person name="Pelletier E."/>
            <person name="Niang G."/>
            <person name="Scheremetjew M."/>
            <person name="Finn R."/>
            <person name="Kale V."/>
            <person name="Holt S."/>
            <person name="Cochrane G."/>
            <person name="Meng A."/>
            <person name="Brown T."/>
            <person name="Cohen L."/>
        </authorList>
    </citation>
    <scope>NUCLEOTIDE SEQUENCE</scope>
    <source>
        <strain evidence="2">CCMP147</strain>
    </source>
</reference>
<keyword evidence="1" id="KW-1133">Transmembrane helix</keyword>
<feature type="transmembrane region" description="Helical" evidence="1">
    <location>
        <begin position="1808"/>
        <end position="1839"/>
    </location>
</feature>
<dbReference type="PANTHER" id="PTHR34730:SF1">
    <property type="entry name" value="PARAQUAT-INDUCIBLE PROTEIN A"/>
    <property type="match status" value="1"/>
</dbReference>
<dbReference type="PANTHER" id="PTHR34730">
    <property type="entry name" value="UNNAMED PRODUCT"/>
    <property type="match status" value="1"/>
</dbReference>
<dbReference type="EMBL" id="HBED01039604">
    <property type="protein sequence ID" value="CAD8321485.1"/>
    <property type="molecule type" value="Transcribed_RNA"/>
</dbReference>
<feature type="transmembrane region" description="Helical" evidence="1">
    <location>
        <begin position="1410"/>
        <end position="1434"/>
    </location>
</feature>
<feature type="transmembrane region" description="Helical" evidence="1">
    <location>
        <begin position="1917"/>
        <end position="1936"/>
    </location>
</feature>
<protein>
    <submittedName>
        <fullName evidence="2">Uncharacterized protein</fullName>
    </submittedName>
</protein>
<feature type="transmembrane region" description="Helical" evidence="1">
    <location>
        <begin position="1595"/>
        <end position="1617"/>
    </location>
</feature>
<feature type="transmembrane region" description="Helical" evidence="1">
    <location>
        <begin position="1550"/>
        <end position="1574"/>
    </location>
</feature>
<feature type="transmembrane region" description="Helical" evidence="1">
    <location>
        <begin position="1483"/>
        <end position="1504"/>
    </location>
</feature>
<feature type="transmembrane region" description="Helical" evidence="1">
    <location>
        <begin position="1637"/>
        <end position="1662"/>
    </location>
</feature>
<accession>A0A7R9WEW7</accession>
<feature type="transmembrane region" description="Helical" evidence="1">
    <location>
        <begin position="1859"/>
        <end position="1878"/>
    </location>
</feature>
<keyword evidence="1" id="KW-0812">Transmembrane</keyword>
<proteinExistence type="predicted"/>
<dbReference type="InterPro" id="IPR007498">
    <property type="entry name" value="PqiA-like"/>
</dbReference>
<organism evidence="2">
    <name type="scientific">Pseudictyota dubia</name>
    <dbReference type="NCBI Taxonomy" id="2749911"/>
    <lineage>
        <taxon>Eukaryota</taxon>
        <taxon>Sar</taxon>
        <taxon>Stramenopiles</taxon>
        <taxon>Ochrophyta</taxon>
        <taxon>Bacillariophyta</taxon>
        <taxon>Mediophyceae</taxon>
        <taxon>Biddulphiophycidae</taxon>
        <taxon>Eupodiscales</taxon>
        <taxon>Odontellaceae</taxon>
        <taxon>Pseudictyota</taxon>
    </lineage>
</organism>
<gene>
    <name evidence="2" type="ORF">TDUB1175_LOCUS19901</name>
</gene>
<name>A0A7R9WEW7_9STRA</name>
<dbReference type="Pfam" id="PF04403">
    <property type="entry name" value="PqiA"/>
    <property type="match status" value="2"/>
</dbReference>
<evidence type="ECO:0000256" key="1">
    <source>
        <dbReference type="SAM" id="Phobius"/>
    </source>
</evidence>
<sequence length="2058" mass="225210">MPPPRLDENGLRFGDEDAGISISELAILLWSTEIDMKCVDCSSSGMSKVSQVLADYKEIGTVNKIKERLVGVAVELLKSPWLQAQIDTMLVDAPRQCPFHPSYDADFVPATIDVSGDASPVSRDTVELIAFAGAAAVGVVGVAGAESHLAFDPEPTDPMSAESALLVPEGTNLLSFGDFDGYVDMALDDLRAALGSNVEDSTGPNANSTGEDLLINVLLRNELLDEDRALEIPVNKSLQEAGFMVGLESVRIFGLDTFSSFDVLDIIGNYTFTNTFTLDNVAVELDVVLDMSPPEESQDRRSLESGTLEHMLFRLSMREIDVTAAVFLAIDEDRLFDLPLGSILRANQVVGCLLSSTFGAEVTDLSATMGDIHEPTFTGFVSDELNTEISEAMEMIRQKYRSMMLDSVPALFGVTLRKILNNIADSYLSEDTSKYCPPPVVPPEAPGVVDFRDLILSPTEAAAAGGGGDSPYGDLAAKLINIIDERLLSSLSEDGTPKINEAVIRPFTLEQSGTEGQFNFEDDLANFASQVDFAGIGGIDFRASNATISNLDTFGHPLELLRPDTTFPYVLDNKANMGVGPEPLSGSLRVLMEVTGDPKLSMSNELLLGMNVRSANIFASILAKMSEKDFLHFPIGDVMLPQCWLASILTPVLDSVGLRDGTLEPSLALEEFALAIASLRFNVSCVACSTEGLVELPGIIGVLEEAGTVSEWTSRLVDFIVDILQSNLVTVQIDRVLADAPKQCPHSPEYDESFLPTEYDAIGSFDLSRDSVEFVVYSGLVVFESIAVVVAKTHTSYETQVQDPLSGQKLLEAPTDVRLLDLEDLGASVGSWADSILDEASGFFAGRVEDANSPSGEDLAVNVFLRDWLLDKEGVLVLDIDDLGIEAGGFTVSFQSVRILGLDTFTSFDALQVIGSQTLLNNFSMKKLGVEVSVAIDMEPDSPGDAEVMTFGVTMTDIEATIAFLVALDLDRLGSLPLGSILRIEQILPCVLSSMHAVNLTQFSVSVGDISEPDIHGFISPDTKNAIEEVSRAIFGTYKSDLIEGVPNFFDVTVRALLNNLLHEYMDKESSVSCPSLLSSGESTVLDMRDLFLPESDAFDLGAAGNSPYGDLFRSLKSLVDEEVLAVDPVTGLSKANDMVIGPLTKKQSNVTGMLHYQNDLIGGKKRLVVGGFKADAEFRLSNIRIEHLDTVGNPLELLQPIQSNPHVLNNTAAVGVANEPLRLTMSVLFSLQADDGTRMHNELDLGVDLETAMVVLGALIKISEGSFFSFPLRDLTNFNCWLATIDAPALDSYGVRVSGADPTLALQHLSASIQRLQLRVDCIDCSSPALRDISELLSSPQAIKDATDTANRVLDYGTGLLGGKFLQIKIDRMLRDAVAKCPHKEGFDSDFDGYTYQAFESPQMEESSLSFFIAMAIVAVVIFILAAIAYFVVKWVVWRRHRRWLKTKTEEEIFHIHMSQMQEENQEKELCRRTSSMCSSKVIPLALRVLMPLIILGNIAFFLSGHLSKGASVSIRLHLGGQDLIIEDFFVFSIARSTVDMWKAGAKELAMLILIFSGIWPYTKQLVTLVLWFMPPSRVSVSKRGSIFLWLDILGKWSMIDIFVLLVCLAAFRVSISSPELGFLPEGLYSLDLTVIPLWGLYANMTAQLISQVSSHFIIYYHRKIVDTAAEERDGSMSRSIEDIKDCDASSETSKGEEYASFAHEEEPSEHKEALFRHRFVLTYNKEGRHAIVRRWVNHVPPAVAIVILALIIWGCTWTSFSLEVHGLVGLAVESGQGFQQAKRQYNLFSLAKALMDQARFLDVGKWYLGLGILASLLVITVLIVPLFQVAVLLWIWFAKLTDRKRKFAMATVEVLQAWQYVEVYILSIIVGAWQIGGVSGFMVNEYCDALEEMFAEYAYYGIISESDAQCFRVDATLEGACFVLLVAAILLGFLNNFIMKALNQHIHDLDSAGKIEVLSIKEGTTFANEDVGTSSRAAKIKPLSPRFTDSYRWFTVVDKPFEPFCSNPSKLNLDVTPDAIRDTTRELSDPSRDSCIDVENGSFESSVTEGAVSVTA</sequence>
<feature type="transmembrane region" description="Helical" evidence="1">
    <location>
        <begin position="1744"/>
        <end position="1762"/>
    </location>
</feature>